<name>A0A243WIS4_9BACT</name>
<dbReference type="SUPFAM" id="SSF48208">
    <property type="entry name" value="Six-hairpin glycosidases"/>
    <property type="match status" value="1"/>
</dbReference>
<dbReference type="Pfam" id="PF20736">
    <property type="entry name" value="Glyco_hydro127M"/>
    <property type="match status" value="1"/>
</dbReference>
<sequence length="679" mass="75346">MSKLVLTTLALGLTTAALAQHTDYPIQAVSFTKVKLTDNFWLPRLKTNTDVTIPASFQRCEATNRVKNFEMAAAKQGKFATTFPFDDTDIYKTIEGASYSMSLYPDEKLGAYVDALIAKVAAAQEPDGYLYTARTIDPAHPHAWAGKERWERERELSHELYNSGHLYEAAVAHYQATGKKNLLNIALKNADLVCSVFGPGKRSVAPGHEIVEMGLVKLYRVTGKPEYLNTAKFFLEARGQYKGYDPKSKDVWKNGSYWQDHESVYDQREAIGHAVRAEYLYSAMADVAALTGDKRMLASVDSIWNNMVTKKFYVTGGTGAVPGGERFGGNYELPNTTAYNETCASVADIYWNQRMFQLHGDAKYADIMEKVLYNGLLSGVGLDGKSFFYSNAMQIKNSFSFAQTEPARAGWFECSCCPTNLARLFPSLPGYVYAQKGNDVYVNLFVSGSTDLLVNKKKVQLTQQNNYPWDGGLKFTVNPAATSDFNLLVRIPGWARNEAMPSDLYTFAAPSQEKVAIKINGKPVTYTVQKGYAVLAKKWRKNDVVEVTLPMEVRQVVANSKVKDDLDKVALQRGPVIYCAEWKDNSGKTSNLIVPATTAFATTYKPDVLNGVMELTATVPTVKVDAANNSISTVQQTMTAIPYYAWANRGKGEMTVWFPQRVTDVDIISQPITEAVVNK</sequence>
<dbReference type="Proteomes" id="UP000194873">
    <property type="component" value="Unassembled WGS sequence"/>
</dbReference>
<evidence type="ECO:0000259" key="4">
    <source>
        <dbReference type="Pfam" id="PF20737"/>
    </source>
</evidence>
<proteinExistence type="predicted"/>
<protein>
    <submittedName>
        <fullName evidence="5">Six-hairpin glycosidase</fullName>
    </submittedName>
</protein>
<feature type="signal peptide" evidence="1">
    <location>
        <begin position="1"/>
        <end position="19"/>
    </location>
</feature>
<keyword evidence="1" id="KW-0732">Signal</keyword>
<feature type="domain" description="Non-reducing end beta-L-arabinofuranosidase-like GH127 catalytic" evidence="2">
    <location>
        <begin position="33"/>
        <end position="429"/>
    </location>
</feature>
<evidence type="ECO:0000259" key="3">
    <source>
        <dbReference type="Pfam" id="PF20736"/>
    </source>
</evidence>
<evidence type="ECO:0000313" key="5">
    <source>
        <dbReference type="EMBL" id="OUJ75803.1"/>
    </source>
</evidence>
<dbReference type="InterPro" id="IPR012878">
    <property type="entry name" value="Beta-AFase-like_GH127_cat"/>
</dbReference>
<dbReference type="InterPro" id="IPR008928">
    <property type="entry name" value="6-hairpin_glycosidase_sf"/>
</dbReference>
<keyword evidence="5" id="KW-0378">Hydrolase</keyword>
<keyword evidence="5" id="KW-0326">Glycosidase</keyword>
<organism evidence="5 6">
    <name type="scientific">Hymenobacter crusticola</name>
    <dbReference type="NCBI Taxonomy" id="1770526"/>
    <lineage>
        <taxon>Bacteria</taxon>
        <taxon>Pseudomonadati</taxon>
        <taxon>Bacteroidota</taxon>
        <taxon>Cytophagia</taxon>
        <taxon>Cytophagales</taxon>
        <taxon>Hymenobacteraceae</taxon>
        <taxon>Hymenobacter</taxon>
    </lineage>
</organism>
<dbReference type="Gene3D" id="1.50.10.20">
    <property type="match status" value="1"/>
</dbReference>
<accession>A0A243WIS4</accession>
<dbReference type="Pfam" id="PF20737">
    <property type="entry name" value="Glyco_hydro127C"/>
    <property type="match status" value="1"/>
</dbReference>
<dbReference type="PANTHER" id="PTHR43465:SF2">
    <property type="entry name" value="DUF1680 DOMAIN PROTEIN (AFU_ORTHOLOGUE AFUA_1G08910)"/>
    <property type="match status" value="1"/>
</dbReference>
<comment type="caution">
    <text evidence="5">The sequence shown here is derived from an EMBL/GenBank/DDBJ whole genome shotgun (WGS) entry which is preliminary data.</text>
</comment>
<dbReference type="InterPro" id="IPR049046">
    <property type="entry name" value="Beta-AFase-like_GH127_middle"/>
</dbReference>
<dbReference type="AlphaFoldDB" id="A0A243WIS4"/>
<dbReference type="GO" id="GO:0016798">
    <property type="term" value="F:hydrolase activity, acting on glycosyl bonds"/>
    <property type="evidence" value="ECO:0007669"/>
    <property type="project" value="UniProtKB-KW"/>
</dbReference>
<dbReference type="EMBL" id="MTSE01000001">
    <property type="protein sequence ID" value="OUJ75803.1"/>
    <property type="molecule type" value="Genomic_DNA"/>
</dbReference>
<evidence type="ECO:0000259" key="2">
    <source>
        <dbReference type="Pfam" id="PF07944"/>
    </source>
</evidence>
<reference evidence="5 6" key="1">
    <citation type="submission" date="2017-01" db="EMBL/GenBank/DDBJ databases">
        <title>A new Hymenobacter.</title>
        <authorList>
            <person name="Liang Y."/>
            <person name="Feng F."/>
        </authorList>
    </citation>
    <scope>NUCLEOTIDE SEQUENCE [LARGE SCALE GENOMIC DNA]</scope>
    <source>
        <strain evidence="5">MIMBbqt21</strain>
    </source>
</reference>
<dbReference type="InterPro" id="IPR049174">
    <property type="entry name" value="Beta-AFase-like"/>
</dbReference>
<feature type="chain" id="PRO_5012602700" evidence="1">
    <location>
        <begin position="20"/>
        <end position="679"/>
    </location>
</feature>
<dbReference type="PANTHER" id="PTHR43465">
    <property type="entry name" value="DUF1680 DOMAIN PROTEIN (AFU_ORTHOLOGUE AFUA_1G08910)"/>
    <property type="match status" value="1"/>
</dbReference>
<evidence type="ECO:0000313" key="6">
    <source>
        <dbReference type="Proteomes" id="UP000194873"/>
    </source>
</evidence>
<dbReference type="Pfam" id="PF07944">
    <property type="entry name" value="Beta-AFase-like_GH127_cat"/>
    <property type="match status" value="1"/>
</dbReference>
<dbReference type="GO" id="GO:0005975">
    <property type="term" value="P:carbohydrate metabolic process"/>
    <property type="evidence" value="ECO:0007669"/>
    <property type="project" value="InterPro"/>
</dbReference>
<keyword evidence="6" id="KW-1185">Reference proteome</keyword>
<dbReference type="InterPro" id="IPR049049">
    <property type="entry name" value="Beta-AFase-like_GH127_C"/>
</dbReference>
<dbReference type="RefSeq" id="WP_086592047.1">
    <property type="nucleotide sequence ID" value="NZ_MTSE01000001.1"/>
</dbReference>
<gene>
    <name evidence="5" type="ORF">BXP70_00425</name>
</gene>
<feature type="domain" description="Non-reducing end beta-L-arabinofuranosidase-like GH127 C-terminal" evidence="4">
    <location>
        <begin position="553"/>
        <end position="659"/>
    </location>
</feature>
<feature type="domain" description="Non-reducing end beta-L-arabinofuranosidase-like GH127 middle" evidence="3">
    <location>
        <begin position="440"/>
        <end position="551"/>
    </location>
</feature>
<dbReference type="OrthoDB" id="9757939at2"/>
<evidence type="ECO:0000256" key="1">
    <source>
        <dbReference type="SAM" id="SignalP"/>
    </source>
</evidence>